<sequence>MLQLQDDTPNHHKFSSVDSLLPIDEDKKPVEDGIASTEDEVVDEEEIEAEDPALVQTKHDFVTSPWSRLGIIGGAFGVGFILMFVVLNGMINGGGNNAQKPEVIPTSTPTVTSSEKEEGDIYAKLALAKQQEELDALNGKKGEKEDEVEDIEEDKSKEKARPTRQQKVVTGQTTPTSRRHVYGKQDPEPVGIRRTKAASQPIPSLRPSAPLPKNPSPKSSSLAPNLLAKVTKQTANDNQTIAKDPLAELERLRSLGSVGRVEYTLASTTVSESTNTTVEEVSATEETVSPAQQNTNRSRRRRSRRSENTETVTNTSNQVEELRPRWQPVNTNDSTPEYTNTSDGQNNQAVPVIYSFSVKEPQISLELDKEKTVESSFASNKENNSTQQIEQVANNYLPEEAQILQETQPQYLVVGSFASATLVTPLVMPQTSNNARSQEQTNTLRFVARLNEPLYNNTGEIAIPAGTQVTIAMISVDSTSGVRAEVAAILKDGTEYPLSPGTISVLGEAGSPLIARPHDDKGSEIAKYDATLGTIAGLAKVGEIINQPDEEVTEDLPLGGTRTRSRNNNSNLAAAFLEGAFSKLSETVSKRTERATDEINRRPNVWYVPKNTKVTIKVDRSIKL</sequence>
<proteinExistence type="predicted"/>
<keyword evidence="2" id="KW-0812">Transmembrane</keyword>
<protein>
    <submittedName>
        <fullName evidence="3">Uncharacterized protein</fullName>
    </submittedName>
</protein>
<keyword evidence="2" id="KW-1133">Transmembrane helix</keyword>
<dbReference type="InterPro" id="IPR005498">
    <property type="entry name" value="T4SS_VirB10/TraB/TrbI"/>
</dbReference>
<dbReference type="RefSeq" id="WP_016877656.1">
    <property type="nucleotide sequence ID" value="NZ_AJLN01000015.1"/>
</dbReference>
<name>A0A3S1FQU3_CHLFR</name>
<comment type="caution">
    <text evidence="3">The sequence shown here is derived from an EMBL/GenBank/DDBJ whole genome shotgun (WGS) entry which is preliminary data.</text>
</comment>
<dbReference type="STRING" id="211165.GCA_000317285_00064"/>
<dbReference type="OrthoDB" id="475562at2"/>
<feature type="region of interest" description="Disordered" evidence="1">
    <location>
        <begin position="327"/>
        <end position="346"/>
    </location>
</feature>
<accession>A0A3S1FQU3</accession>
<keyword evidence="2" id="KW-0472">Membrane</keyword>
<dbReference type="Proteomes" id="UP000268857">
    <property type="component" value="Unassembled WGS sequence"/>
</dbReference>
<dbReference type="Pfam" id="PF03743">
    <property type="entry name" value="TrbI"/>
    <property type="match status" value="1"/>
</dbReference>
<evidence type="ECO:0000313" key="3">
    <source>
        <dbReference type="EMBL" id="RUR83798.1"/>
    </source>
</evidence>
<organism evidence="3 4">
    <name type="scientific">Chlorogloeopsis fritschii PCC 6912</name>
    <dbReference type="NCBI Taxonomy" id="211165"/>
    <lineage>
        <taxon>Bacteria</taxon>
        <taxon>Bacillati</taxon>
        <taxon>Cyanobacteriota</taxon>
        <taxon>Cyanophyceae</taxon>
        <taxon>Nostocales</taxon>
        <taxon>Chlorogloeopsidaceae</taxon>
        <taxon>Chlorogloeopsis</taxon>
    </lineage>
</organism>
<keyword evidence="4" id="KW-1185">Reference proteome</keyword>
<feature type="region of interest" description="Disordered" evidence="1">
    <location>
        <begin position="1"/>
        <end position="39"/>
    </location>
</feature>
<evidence type="ECO:0000313" key="4">
    <source>
        <dbReference type="Proteomes" id="UP000268857"/>
    </source>
</evidence>
<evidence type="ECO:0000256" key="2">
    <source>
        <dbReference type="SAM" id="Phobius"/>
    </source>
</evidence>
<feature type="compositionally biased region" description="Low complexity" evidence="1">
    <location>
        <begin position="101"/>
        <end position="113"/>
    </location>
</feature>
<feature type="compositionally biased region" description="Low complexity" evidence="1">
    <location>
        <begin position="269"/>
        <end position="289"/>
    </location>
</feature>
<reference evidence="3 4" key="1">
    <citation type="journal article" date="2019" name="Genome Biol. Evol.">
        <title>Day and night: Metabolic profiles and evolutionary relationships of six axenic non-marine cyanobacteria.</title>
        <authorList>
            <person name="Will S.E."/>
            <person name="Henke P."/>
            <person name="Boedeker C."/>
            <person name="Huang S."/>
            <person name="Brinkmann H."/>
            <person name="Rohde M."/>
            <person name="Jarek M."/>
            <person name="Friedl T."/>
            <person name="Seufert S."/>
            <person name="Schumacher M."/>
            <person name="Overmann J."/>
            <person name="Neumann-Schaal M."/>
            <person name="Petersen J."/>
        </authorList>
    </citation>
    <scope>NUCLEOTIDE SEQUENCE [LARGE SCALE GENOMIC DNA]</scope>
    <source>
        <strain evidence="3 4">PCC 6912</strain>
    </source>
</reference>
<feature type="region of interest" description="Disordered" evidence="1">
    <location>
        <begin position="135"/>
        <end position="222"/>
    </location>
</feature>
<feature type="transmembrane region" description="Helical" evidence="2">
    <location>
        <begin position="69"/>
        <end position="91"/>
    </location>
</feature>
<feature type="compositionally biased region" description="Polar residues" evidence="1">
    <location>
        <begin position="328"/>
        <end position="346"/>
    </location>
</feature>
<dbReference type="EMBL" id="RSCJ01000006">
    <property type="protein sequence ID" value="RUR83798.1"/>
    <property type="molecule type" value="Genomic_DNA"/>
</dbReference>
<gene>
    <name evidence="3" type="ORF">PCC6912_20410</name>
</gene>
<feature type="region of interest" description="Disordered" evidence="1">
    <location>
        <begin position="95"/>
        <end position="117"/>
    </location>
</feature>
<feature type="region of interest" description="Disordered" evidence="1">
    <location>
        <begin position="269"/>
        <end position="320"/>
    </location>
</feature>
<feature type="compositionally biased region" description="Polar residues" evidence="1">
    <location>
        <begin position="163"/>
        <end position="176"/>
    </location>
</feature>
<evidence type="ECO:0000256" key="1">
    <source>
        <dbReference type="SAM" id="MobiDB-lite"/>
    </source>
</evidence>
<dbReference type="AlphaFoldDB" id="A0A3S1FQU3"/>
<feature type="compositionally biased region" description="Low complexity" evidence="1">
    <location>
        <begin position="309"/>
        <end position="319"/>
    </location>
</feature>